<reference evidence="1" key="1">
    <citation type="journal article" date="2023" name="Mol. Phylogenet. Evol.">
        <title>Genome-scale phylogeny and comparative genomics of the fungal order Sordariales.</title>
        <authorList>
            <person name="Hensen N."/>
            <person name="Bonometti L."/>
            <person name="Westerberg I."/>
            <person name="Brannstrom I.O."/>
            <person name="Guillou S."/>
            <person name="Cros-Aarteil S."/>
            <person name="Calhoun S."/>
            <person name="Haridas S."/>
            <person name="Kuo A."/>
            <person name="Mondo S."/>
            <person name="Pangilinan J."/>
            <person name="Riley R."/>
            <person name="LaButti K."/>
            <person name="Andreopoulos B."/>
            <person name="Lipzen A."/>
            <person name="Chen C."/>
            <person name="Yan M."/>
            <person name="Daum C."/>
            <person name="Ng V."/>
            <person name="Clum A."/>
            <person name="Steindorff A."/>
            <person name="Ohm R.A."/>
            <person name="Martin F."/>
            <person name="Silar P."/>
            <person name="Natvig D.O."/>
            <person name="Lalanne C."/>
            <person name="Gautier V."/>
            <person name="Ament-Velasquez S.L."/>
            <person name="Kruys A."/>
            <person name="Hutchinson M.I."/>
            <person name="Powell A.J."/>
            <person name="Barry K."/>
            <person name="Miller A.N."/>
            <person name="Grigoriev I.V."/>
            <person name="Debuchy R."/>
            <person name="Gladieux P."/>
            <person name="Hiltunen Thoren M."/>
            <person name="Johannesson H."/>
        </authorList>
    </citation>
    <scope>NUCLEOTIDE SEQUENCE</scope>
    <source>
        <strain evidence="1">PSN243</strain>
    </source>
</reference>
<name>A0AAV9GNZ5_9PEZI</name>
<proteinExistence type="predicted"/>
<gene>
    <name evidence="1" type="ORF">QBC34DRAFT_405843</name>
</gene>
<organism evidence="1 2">
    <name type="scientific">Podospora aff. communis PSN243</name>
    <dbReference type="NCBI Taxonomy" id="3040156"/>
    <lineage>
        <taxon>Eukaryota</taxon>
        <taxon>Fungi</taxon>
        <taxon>Dikarya</taxon>
        <taxon>Ascomycota</taxon>
        <taxon>Pezizomycotina</taxon>
        <taxon>Sordariomycetes</taxon>
        <taxon>Sordariomycetidae</taxon>
        <taxon>Sordariales</taxon>
        <taxon>Podosporaceae</taxon>
        <taxon>Podospora</taxon>
    </lineage>
</organism>
<evidence type="ECO:0008006" key="3">
    <source>
        <dbReference type="Google" id="ProtNLM"/>
    </source>
</evidence>
<protein>
    <recommendedName>
        <fullName evidence="3">Heterokaryon incompatibility domain-containing protein</fullName>
    </recommendedName>
</protein>
<evidence type="ECO:0000313" key="2">
    <source>
        <dbReference type="Proteomes" id="UP001321760"/>
    </source>
</evidence>
<dbReference type="Proteomes" id="UP001321760">
    <property type="component" value="Unassembled WGS sequence"/>
</dbReference>
<evidence type="ECO:0000313" key="1">
    <source>
        <dbReference type="EMBL" id="KAK4449068.1"/>
    </source>
</evidence>
<dbReference type="Pfam" id="PF26639">
    <property type="entry name" value="Het-6_barrel"/>
    <property type="match status" value="1"/>
</dbReference>
<comment type="caution">
    <text evidence="1">The sequence shown here is derived from an EMBL/GenBank/DDBJ whole genome shotgun (WGS) entry which is preliminary data.</text>
</comment>
<sequence length="565" mass="62612">MVSGPLEEVTLFKIAPVNLPNGSLRCWTNTFKWEQRPAFDAISITWEEGPPDDTIWRDDDLAKAPGALVECLKQLERDGRTDSFYWVCTIGYGDGHGGYRVDLPDIAAVFSAAENVICWLGPLLPGAFDSLPQLCTAHQRAVDLGTDMVAALDQYQRKIADISPSAWGTLDKLLSLRFFTRSWIAVEVICSNKPVVYCGSLKVEWDDLCFALRGCDLYACPSRIKSNGLQTLLSIDAARAYRMSTKPSPWPGVLVQYVLTALTSPAVGAKDPMDRIRGASSILRETHKMHRLRGTSQEGPTFKTFAVGLNAILRRPFTLSMTGGSGSQLAQTSWVPDWATPRTRLTLDAPDARFSASPVEPYKFERTPWDRLDFTGLAAGRVAATAGYMPLRRHTDHFGASDGNAFFLGQWFDWAEDNTSRIRRHGEKDVLLQFAETIQAHGCGWKYAAAMPADRNLFRERARQFLGFLENEDADESYEIRLFYAACYPAHGRVFGITSHGCLCLLPRGAAAGDVVCIPHGARVPALLRVVGDCYHNLGECYIHGMMHGEADTLAGTTTRRFQIQ</sequence>
<dbReference type="PANTHER" id="PTHR24148">
    <property type="entry name" value="ANKYRIN REPEAT DOMAIN-CONTAINING PROTEIN 39 HOMOLOG-RELATED"/>
    <property type="match status" value="1"/>
</dbReference>
<accession>A0AAV9GNZ5</accession>
<reference evidence="1" key="2">
    <citation type="submission" date="2023-05" db="EMBL/GenBank/DDBJ databases">
        <authorList>
            <consortium name="Lawrence Berkeley National Laboratory"/>
            <person name="Steindorff A."/>
            <person name="Hensen N."/>
            <person name="Bonometti L."/>
            <person name="Westerberg I."/>
            <person name="Brannstrom I.O."/>
            <person name="Guillou S."/>
            <person name="Cros-Aarteil S."/>
            <person name="Calhoun S."/>
            <person name="Haridas S."/>
            <person name="Kuo A."/>
            <person name="Mondo S."/>
            <person name="Pangilinan J."/>
            <person name="Riley R."/>
            <person name="Labutti K."/>
            <person name="Andreopoulos B."/>
            <person name="Lipzen A."/>
            <person name="Chen C."/>
            <person name="Yanf M."/>
            <person name="Daum C."/>
            <person name="Ng V."/>
            <person name="Clum A."/>
            <person name="Ohm R."/>
            <person name="Martin F."/>
            <person name="Silar P."/>
            <person name="Natvig D."/>
            <person name="Lalanne C."/>
            <person name="Gautier V."/>
            <person name="Ament-Velasquez S.L."/>
            <person name="Kruys A."/>
            <person name="Hutchinson M.I."/>
            <person name="Powell A.J."/>
            <person name="Barry K."/>
            <person name="Miller A.N."/>
            <person name="Grigoriev I.V."/>
            <person name="Debuchy R."/>
            <person name="Gladieux P."/>
            <person name="Thoren M.H."/>
            <person name="Johannesson H."/>
        </authorList>
    </citation>
    <scope>NUCLEOTIDE SEQUENCE</scope>
    <source>
        <strain evidence="1">PSN243</strain>
    </source>
</reference>
<keyword evidence="2" id="KW-1185">Reference proteome</keyword>
<dbReference type="AlphaFoldDB" id="A0AAV9GNZ5"/>
<dbReference type="InterPro" id="IPR052895">
    <property type="entry name" value="HetReg/Transcr_Mod"/>
</dbReference>
<dbReference type="PANTHER" id="PTHR24148:SF64">
    <property type="entry name" value="HETEROKARYON INCOMPATIBILITY DOMAIN-CONTAINING PROTEIN"/>
    <property type="match status" value="1"/>
</dbReference>
<dbReference type="EMBL" id="MU865939">
    <property type="protein sequence ID" value="KAK4449068.1"/>
    <property type="molecule type" value="Genomic_DNA"/>
</dbReference>